<dbReference type="InterPro" id="IPR029061">
    <property type="entry name" value="THDP-binding"/>
</dbReference>
<dbReference type="InterPro" id="IPR029035">
    <property type="entry name" value="DHS-like_NAD/FAD-binding_dom"/>
</dbReference>
<evidence type="ECO:0000313" key="10">
    <source>
        <dbReference type="EMBL" id="MBP2167628.1"/>
    </source>
</evidence>
<dbReference type="HAMAP" id="MF_01659">
    <property type="entry name" value="MenD"/>
    <property type="match status" value="1"/>
</dbReference>
<evidence type="ECO:0000256" key="1">
    <source>
        <dbReference type="ARBA" id="ARBA00022428"/>
    </source>
</evidence>
<comment type="pathway">
    <text evidence="7">Quinol/quinone metabolism; 1,4-dihydroxy-2-naphthoate biosynthesis; 1,4-dihydroxy-2-naphthoate from chorismate: step 2/7.</text>
</comment>
<evidence type="ECO:0000256" key="6">
    <source>
        <dbReference type="ARBA" id="ARBA00023211"/>
    </source>
</evidence>
<comment type="caution">
    <text evidence="10">The sequence shown here is derived from an EMBL/GenBank/DDBJ whole genome shotgun (WGS) entry which is preliminary data.</text>
</comment>
<dbReference type="Proteomes" id="UP001195624">
    <property type="component" value="Unassembled WGS sequence"/>
</dbReference>
<comment type="cofactor">
    <cofactor evidence="7">
        <name>Mg(2+)</name>
        <dbReference type="ChEBI" id="CHEBI:18420"/>
    </cofactor>
    <cofactor evidence="7">
        <name>Mn(2+)</name>
        <dbReference type="ChEBI" id="CHEBI:29035"/>
    </cofactor>
</comment>
<dbReference type="Gene3D" id="3.40.50.1220">
    <property type="entry name" value="TPP-binding domain"/>
    <property type="match status" value="1"/>
</dbReference>
<comment type="catalytic activity">
    <reaction evidence="7">
        <text>isochorismate + 2-oxoglutarate + H(+) = 5-enolpyruvoyl-6-hydroxy-2-succinyl-cyclohex-3-ene-1-carboxylate + CO2</text>
        <dbReference type="Rhea" id="RHEA:25593"/>
        <dbReference type="ChEBI" id="CHEBI:15378"/>
        <dbReference type="ChEBI" id="CHEBI:16526"/>
        <dbReference type="ChEBI" id="CHEBI:16810"/>
        <dbReference type="ChEBI" id="CHEBI:29780"/>
        <dbReference type="ChEBI" id="CHEBI:58818"/>
        <dbReference type="EC" id="2.2.1.9"/>
    </reaction>
</comment>
<dbReference type="RefSeq" id="WP_017803445.1">
    <property type="nucleotide sequence ID" value="NZ_JAGGMQ010000001.1"/>
</dbReference>
<dbReference type="CDD" id="cd07037">
    <property type="entry name" value="TPP_PYR_MenD"/>
    <property type="match status" value="1"/>
</dbReference>
<keyword evidence="6 7" id="KW-0464">Manganese</keyword>
<dbReference type="InterPro" id="IPR012001">
    <property type="entry name" value="Thiamin_PyroP_enz_TPP-bd_dom"/>
</dbReference>
<name>A0ABS4P4R1_9GAMM</name>
<keyword evidence="3 7" id="KW-0479">Metal-binding</keyword>
<dbReference type="EC" id="2.2.1.9" evidence="7"/>
<dbReference type="InterPro" id="IPR032264">
    <property type="entry name" value="MenD_middle"/>
</dbReference>
<reference evidence="11" key="2">
    <citation type="submission" date="2023-07" db="EMBL/GenBank/DDBJ databases">
        <title>Genome mining of underrepresented organisms for secondary metabolites.</title>
        <authorList>
            <person name="D'Agostino P.M."/>
        </authorList>
    </citation>
    <scope>NUCLEOTIDE SEQUENCE [LARGE SCALE GENOMIC DNA]</scope>
    <source>
        <strain evidence="11">WS4403</strain>
    </source>
</reference>
<gene>
    <name evidence="7" type="primary">menD</name>
    <name evidence="10" type="ORF">J2125_000820</name>
</gene>
<dbReference type="GO" id="GO:0070204">
    <property type="term" value="F:2-succinyl-5-enolpyruvyl-6-hydroxy-3-cyclohexene-1-carboxylic-acid synthase activity"/>
    <property type="evidence" value="ECO:0007669"/>
    <property type="project" value="UniProtKB-EC"/>
</dbReference>
<keyword evidence="1 7" id="KW-0474">Menaquinone biosynthesis</keyword>
<comment type="similarity">
    <text evidence="7">Belongs to the TPP enzyme family. MenD subfamily.</text>
</comment>
<comment type="cofactor">
    <cofactor evidence="7">
        <name>thiamine diphosphate</name>
        <dbReference type="ChEBI" id="CHEBI:58937"/>
    </cofactor>
    <text evidence="7">Binds 1 thiamine pyrophosphate per subunit.</text>
</comment>
<evidence type="ECO:0000256" key="3">
    <source>
        <dbReference type="ARBA" id="ARBA00022723"/>
    </source>
</evidence>
<accession>A0ABS4P4R1</accession>
<keyword evidence="2 7" id="KW-0808">Transferase</keyword>
<dbReference type="NCBIfam" id="TIGR00173">
    <property type="entry name" value="menD"/>
    <property type="match status" value="1"/>
</dbReference>
<evidence type="ECO:0000256" key="2">
    <source>
        <dbReference type="ARBA" id="ARBA00022679"/>
    </source>
</evidence>
<evidence type="ECO:0000313" key="11">
    <source>
        <dbReference type="Proteomes" id="UP001195624"/>
    </source>
</evidence>
<evidence type="ECO:0000256" key="7">
    <source>
        <dbReference type="HAMAP-Rule" id="MF_01659"/>
    </source>
</evidence>
<dbReference type="InterPro" id="IPR004433">
    <property type="entry name" value="MenaQ_synth_MenD"/>
</dbReference>
<dbReference type="PANTHER" id="PTHR42916:SF1">
    <property type="entry name" value="PROTEIN PHYLLO, CHLOROPLASTIC"/>
    <property type="match status" value="1"/>
</dbReference>
<comment type="subunit">
    <text evidence="7">Homodimer.</text>
</comment>
<feature type="domain" description="Thiamine pyrophosphate enzyme N-terminal TPP-binding" evidence="8">
    <location>
        <begin position="10"/>
        <end position="124"/>
    </location>
</feature>
<dbReference type="Pfam" id="PF02776">
    <property type="entry name" value="TPP_enzyme_N"/>
    <property type="match status" value="1"/>
</dbReference>
<evidence type="ECO:0000256" key="5">
    <source>
        <dbReference type="ARBA" id="ARBA00023052"/>
    </source>
</evidence>
<comment type="pathway">
    <text evidence="7">Quinol/quinone metabolism; menaquinone biosynthesis.</text>
</comment>
<dbReference type="PANTHER" id="PTHR42916">
    <property type="entry name" value="2-SUCCINYL-5-ENOLPYRUVYL-6-HYDROXY-3-CYCLOHEXENE-1-CARBOXYLATE SYNTHASE"/>
    <property type="match status" value="1"/>
</dbReference>
<dbReference type="PIRSF" id="PIRSF004983">
    <property type="entry name" value="MenD"/>
    <property type="match status" value="1"/>
</dbReference>
<reference evidence="10 11" key="1">
    <citation type="submission" date="2021-03" db="EMBL/GenBank/DDBJ databases">
        <authorList>
            <person name="D'Agostino P."/>
            <person name="Huntemann M."/>
            <person name="Clum A."/>
            <person name="Spunde A."/>
            <person name="Palaniappan K."/>
            <person name="Ritter S."/>
            <person name="Mikhailova N."/>
            <person name="Chen I.-M."/>
            <person name="Stamatis D."/>
            <person name="Reddy T."/>
            <person name="O'Malley R."/>
            <person name="Daum C."/>
            <person name="Shapiro N."/>
            <person name="Ivanova N."/>
            <person name="Kyrpides N."/>
            <person name="Woyke T."/>
        </authorList>
    </citation>
    <scope>NUCLEOTIDE SEQUENCE [LARGE SCALE GENOMIC DNA]</scope>
    <source>
        <strain evidence="10 11">WS4403</strain>
    </source>
</reference>
<keyword evidence="11" id="KW-1185">Reference proteome</keyword>
<dbReference type="Gene3D" id="3.40.50.970">
    <property type="match status" value="2"/>
</dbReference>
<evidence type="ECO:0000256" key="4">
    <source>
        <dbReference type="ARBA" id="ARBA00022842"/>
    </source>
</evidence>
<evidence type="ECO:0000259" key="9">
    <source>
        <dbReference type="Pfam" id="PF16582"/>
    </source>
</evidence>
<dbReference type="CDD" id="cd02009">
    <property type="entry name" value="TPP_SHCHC_synthase"/>
    <property type="match status" value="1"/>
</dbReference>
<comment type="function">
    <text evidence="7">Catalyzes the thiamine diphosphate-dependent decarboxylation of 2-oxoglutarate and the subsequent addition of the resulting succinic semialdehyde-thiamine pyrophosphate anion to isochorismate to yield 2-succinyl-5-enolpyruvyl-6-hydroxy-3-cyclohexene-1-carboxylate (SEPHCHC).</text>
</comment>
<evidence type="ECO:0000259" key="8">
    <source>
        <dbReference type="Pfam" id="PF02776"/>
    </source>
</evidence>
<dbReference type="Pfam" id="PF16582">
    <property type="entry name" value="TPP_enzyme_M_2"/>
    <property type="match status" value="1"/>
</dbReference>
<keyword evidence="5 7" id="KW-0786">Thiamine pyrophosphate</keyword>
<keyword evidence="4 7" id="KW-0460">Magnesium</keyword>
<protein>
    <recommendedName>
        <fullName evidence="7">2-succinyl-5-enolpyruvyl-6-hydroxy-3-cyclohexene-1-carboxylate synthase</fullName>
        <shortName evidence="7">SEPHCHC synthase</shortName>
        <ecNumber evidence="7">2.2.1.9</ecNumber>
    </recommendedName>
    <alternativeName>
        <fullName evidence="7">Menaquinone biosynthesis protein MenD</fullName>
    </alternativeName>
</protein>
<feature type="domain" description="Menaquinone biosynthesis protein MenD middle" evidence="9">
    <location>
        <begin position="183"/>
        <end position="387"/>
    </location>
</feature>
<dbReference type="SUPFAM" id="SSF52467">
    <property type="entry name" value="DHS-like NAD/FAD-binding domain"/>
    <property type="match status" value="1"/>
</dbReference>
<dbReference type="EMBL" id="JAGGMQ010000001">
    <property type="protein sequence ID" value="MBP2167628.1"/>
    <property type="molecule type" value="Genomic_DNA"/>
</dbReference>
<sequence>MSISTFNRRWAEVIIETLTRHGVHHICIAPGSRSAPLTLAAAANPKLLCHTHFDERGLGHLALGLAKSSGEAVAIIVTSGTALANLYPAVIEARLTGEKLAVISADRPAELIGCGANQAIDQLGIFASYAETLNLPRPTPEISAPWLVAALDELLSRQRAGAVQINVPLAEPLYGEDNGEYMNWRDNLADWWQGSRPWVTHRQWETTESQEKWRYWQQRRGVVIAGGLTAAQGKRVVSWAQQLGWPLLADVQSQTGSPLPAADLWLGNPLAQQTLAQAEIVVQFGSKLTSKRLLQWQASLRGAAFWLIDPLPGRRDAANLRGDRIVADIDCWLDQHPPQCHTRWARALEPLVARAQREIVAACEAFGEAQLAHRLPQLLPKGGQLFIGNSLMVRLVDALAQLPVGYPVYANRGASGIDGLLSTAAGVQRGHAVPTLVILGDISALYDLNALALLRNAPASLVLIVVNNNGGQIFSLLPTPAAQRERFFCMPQHLHFEHAAAMFGLRYACPQDWQALQQSVASGWQHEGVTLIELVVEPQAGADTLKQLSNQVAAL</sequence>
<proteinExistence type="inferred from homology"/>
<dbReference type="SUPFAM" id="SSF52518">
    <property type="entry name" value="Thiamin diphosphate-binding fold (THDP-binding)"/>
    <property type="match status" value="2"/>
</dbReference>
<organism evidence="10 11">
    <name type="scientific">Winslowiella toletana</name>
    <dbReference type="NCBI Taxonomy" id="92490"/>
    <lineage>
        <taxon>Bacteria</taxon>
        <taxon>Pseudomonadati</taxon>
        <taxon>Pseudomonadota</taxon>
        <taxon>Gammaproteobacteria</taxon>
        <taxon>Enterobacterales</taxon>
        <taxon>Erwiniaceae</taxon>
        <taxon>Winslowiella</taxon>
    </lineage>
</organism>